<evidence type="ECO:0000313" key="16">
    <source>
        <dbReference type="RefSeq" id="XP_070439814.1"/>
    </source>
</evidence>
<keyword evidence="3 9" id="KW-0245">EGF-like domain</keyword>
<protein>
    <submittedName>
        <fullName evidence="16">Mucin-13</fullName>
    </submittedName>
</protein>
<feature type="chain" id="PRO_5046450360" evidence="12">
    <location>
        <begin position="21"/>
        <end position="570"/>
    </location>
</feature>
<feature type="region of interest" description="Disordered" evidence="10">
    <location>
        <begin position="27"/>
        <end position="63"/>
    </location>
</feature>
<evidence type="ECO:0000256" key="1">
    <source>
        <dbReference type="ARBA" id="ARBA00004236"/>
    </source>
</evidence>
<feature type="region of interest" description="Disordered" evidence="10">
    <location>
        <begin position="90"/>
        <end position="109"/>
    </location>
</feature>
<dbReference type="PANTHER" id="PTHR24037:SF10">
    <property type="entry name" value="MUCIN-13"/>
    <property type="match status" value="1"/>
</dbReference>
<keyword evidence="7" id="KW-1015">Disulfide bond</keyword>
<dbReference type="RefSeq" id="XP_070439814.1">
    <property type="nucleotide sequence ID" value="XM_070583713.1"/>
</dbReference>
<evidence type="ECO:0000256" key="12">
    <source>
        <dbReference type="SAM" id="SignalP"/>
    </source>
</evidence>
<evidence type="ECO:0000256" key="10">
    <source>
        <dbReference type="SAM" id="MobiDB-lite"/>
    </source>
</evidence>
<dbReference type="SMART" id="SM00181">
    <property type="entry name" value="EGF"/>
    <property type="match status" value="2"/>
</dbReference>
<evidence type="ECO:0000256" key="2">
    <source>
        <dbReference type="ARBA" id="ARBA00022475"/>
    </source>
</evidence>
<dbReference type="GeneID" id="103547476"/>
<feature type="domain" description="SEA" evidence="13">
    <location>
        <begin position="262"/>
        <end position="386"/>
    </location>
</feature>
<accession>A0ABM4LHA1</accession>
<dbReference type="PROSITE" id="PS01186">
    <property type="entry name" value="EGF_2"/>
    <property type="match status" value="1"/>
</dbReference>
<evidence type="ECO:0000256" key="6">
    <source>
        <dbReference type="ARBA" id="ARBA00023136"/>
    </source>
</evidence>
<evidence type="ECO:0000256" key="8">
    <source>
        <dbReference type="ARBA" id="ARBA00023180"/>
    </source>
</evidence>
<sequence>MKGFTPLILLTLLFVTSVTSQSSTNVSSTLASSTSHPPDTTGVTTNTTTGPTTGVTTNATADPTIGVTTNATAGPTIGVTTNATAGPTTGVTTNATADPTTGVTTNATADPTIGVTTNATAGPTTVSVTTTPINNSSSVEDTTESTTSANTLTTVAAVTTPAVSSSSVDSVTTVPSLTTQTNDGSSPTTVTGGGVSSGTVSSVTFSHVTSSENITPKPSTTGPSGPCQGDPCSGGSSCVSLNSHYFCLCPEGYYYNFSLCNKGKVFPGTVTVRVSGTSDLESQQSAAYQDLYNKITTFFADAFSSSDYGQTVILKVSTSPSARSEMRAGEQDINVSVVNIFVQTTKENETSVSDTIQKAIADASGDIRTYARQERCDYYGCQKTDAQDDCSSGVLCTCKEGLTRPNLQVPFCLASGAQCPDTCNAEHKRQCFVKSDGSTGCDCLPGYKQDGQGTCQECAFGFSGVNCEDNFKLILTIVGVIAGILILSMAITLIISARSRNKQKNIEEQNLIDNEFQNLRLQQTTGFSNPGADRSLFPKVRTNISRDDQLQNPYANQRGSHNPYTNRREW</sequence>
<feature type="region of interest" description="Disordered" evidence="10">
    <location>
        <begin position="547"/>
        <end position="570"/>
    </location>
</feature>
<evidence type="ECO:0000256" key="5">
    <source>
        <dbReference type="ARBA" id="ARBA00022737"/>
    </source>
</evidence>
<evidence type="ECO:0000259" key="14">
    <source>
        <dbReference type="PROSITE" id="PS50026"/>
    </source>
</evidence>
<evidence type="ECO:0000256" key="4">
    <source>
        <dbReference type="ARBA" id="ARBA00022729"/>
    </source>
</evidence>
<keyword evidence="6 11" id="KW-0472">Membrane</keyword>
<dbReference type="CDD" id="cd00054">
    <property type="entry name" value="EGF_CA"/>
    <property type="match status" value="1"/>
</dbReference>
<feature type="transmembrane region" description="Helical" evidence="11">
    <location>
        <begin position="473"/>
        <end position="495"/>
    </location>
</feature>
<feature type="region of interest" description="Disordered" evidence="10">
    <location>
        <begin position="160"/>
        <end position="228"/>
    </location>
</feature>
<comment type="subcellular location">
    <subcellularLocation>
        <location evidence="1">Cell membrane</location>
    </subcellularLocation>
</comment>
<feature type="region of interest" description="Disordered" evidence="10">
    <location>
        <begin position="114"/>
        <end position="148"/>
    </location>
</feature>
<organism evidence="15 16">
    <name type="scientific">Equus przewalskii</name>
    <name type="common">Przewalski's horse</name>
    <name type="synonym">Equus caballus przewalskii</name>
    <dbReference type="NCBI Taxonomy" id="9798"/>
    <lineage>
        <taxon>Eukaryota</taxon>
        <taxon>Metazoa</taxon>
        <taxon>Chordata</taxon>
        <taxon>Craniata</taxon>
        <taxon>Vertebrata</taxon>
        <taxon>Euteleostomi</taxon>
        <taxon>Mammalia</taxon>
        <taxon>Eutheria</taxon>
        <taxon>Laurasiatheria</taxon>
        <taxon>Perissodactyla</taxon>
        <taxon>Equidae</taxon>
        <taxon>Equus</taxon>
    </lineage>
</organism>
<dbReference type="InterPro" id="IPR000082">
    <property type="entry name" value="SEA_dom"/>
</dbReference>
<evidence type="ECO:0000313" key="15">
    <source>
        <dbReference type="Proteomes" id="UP001652662"/>
    </source>
</evidence>
<keyword evidence="2" id="KW-1003">Cell membrane</keyword>
<keyword evidence="4 12" id="KW-0732">Signal</keyword>
<keyword evidence="8" id="KW-0325">Glycoprotein</keyword>
<evidence type="ECO:0000256" key="11">
    <source>
        <dbReference type="SAM" id="Phobius"/>
    </source>
</evidence>
<evidence type="ECO:0000256" key="9">
    <source>
        <dbReference type="PROSITE-ProRule" id="PRU00076"/>
    </source>
</evidence>
<dbReference type="Gene3D" id="2.10.25.10">
    <property type="entry name" value="Laminin"/>
    <property type="match status" value="1"/>
</dbReference>
<dbReference type="SMART" id="SM00200">
    <property type="entry name" value="SEA"/>
    <property type="match status" value="1"/>
</dbReference>
<keyword evidence="5" id="KW-0677">Repeat</keyword>
<keyword evidence="15" id="KW-1185">Reference proteome</keyword>
<keyword evidence="11" id="KW-0812">Transmembrane</keyword>
<evidence type="ECO:0000259" key="13">
    <source>
        <dbReference type="PROSITE" id="PS50024"/>
    </source>
</evidence>
<keyword evidence="11" id="KW-1133">Transmembrane helix</keyword>
<feature type="domain" description="EGF-like" evidence="14">
    <location>
        <begin position="223"/>
        <end position="261"/>
    </location>
</feature>
<dbReference type="PROSITE" id="PS50024">
    <property type="entry name" value="SEA"/>
    <property type="match status" value="1"/>
</dbReference>
<dbReference type="Pfam" id="PF01390">
    <property type="entry name" value="SEA"/>
    <property type="match status" value="1"/>
</dbReference>
<gene>
    <name evidence="16" type="primary">MUC13</name>
</gene>
<dbReference type="PROSITE" id="PS50026">
    <property type="entry name" value="EGF_3"/>
    <property type="match status" value="1"/>
</dbReference>
<evidence type="ECO:0000256" key="3">
    <source>
        <dbReference type="ARBA" id="ARBA00022536"/>
    </source>
</evidence>
<dbReference type="Proteomes" id="UP001652662">
    <property type="component" value="Chromosome 18"/>
</dbReference>
<comment type="caution">
    <text evidence="9">Lacks conserved residue(s) required for the propagation of feature annotation.</text>
</comment>
<feature type="compositionally biased region" description="Polar residues" evidence="10">
    <location>
        <begin position="550"/>
        <end position="570"/>
    </location>
</feature>
<dbReference type="PANTHER" id="PTHR24037">
    <property type="entry name" value="HEART DEVELOPMENT PROTEIN WITH EGF-LIKE DOMAINS 1"/>
    <property type="match status" value="1"/>
</dbReference>
<name>A0ABM4LHA1_EQUPR</name>
<feature type="compositionally biased region" description="Low complexity" evidence="10">
    <location>
        <begin position="160"/>
        <end position="190"/>
    </location>
</feature>
<feature type="signal peptide" evidence="12">
    <location>
        <begin position="1"/>
        <end position="20"/>
    </location>
</feature>
<reference evidence="16" key="1">
    <citation type="submission" date="2025-08" db="UniProtKB">
        <authorList>
            <consortium name="RefSeq"/>
        </authorList>
    </citation>
    <scope>IDENTIFICATION</scope>
    <source>
        <tissue evidence="16">Blood</tissue>
    </source>
</reference>
<proteinExistence type="predicted"/>
<evidence type="ECO:0000256" key="7">
    <source>
        <dbReference type="ARBA" id="ARBA00023157"/>
    </source>
</evidence>
<dbReference type="InterPro" id="IPR000742">
    <property type="entry name" value="EGF"/>
</dbReference>
<feature type="compositionally biased region" description="Low complexity" evidence="10">
    <location>
        <begin position="197"/>
        <end position="226"/>
    </location>
</feature>
<feature type="compositionally biased region" description="Low complexity" evidence="10">
    <location>
        <begin position="123"/>
        <end position="148"/>
    </location>
</feature>